<comment type="caution">
    <text evidence="7">The sequence shown here is derived from an EMBL/GenBank/DDBJ whole genome shotgun (WGS) entry which is preliminary data.</text>
</comment>
<sequence>MNESVTFFTIYLALFLFGMIVMRHGLMLGFQKKLPAILHRFADKPWKGLLTGILAATITQSSSAVMVITVGLVAVRAIPFHYSIGIMLGANIGTVATLEILAYDLSSISVPLLLTGSLFLFSKREKFFSIGCVLFGIAMMFISMHGFETLAYPLTSIPAIHYWFLETSQRVQLGVVTGLLMSSIVQSSSAVTAIAMSFMNEQLLELPSAVAIMLGANIGTCITAWFASLGASKEAKLTAYAHIWVNIIGVILCLPFLETFSTFISLLSLSPERQLAHAAFLFNVVSSLLFLPFSEQIARLLKWVHK</sequence>
<evidence type="ECO:0000256" key="1">
    <source>
        <dbReference type="ARBA" id="ARBA00004651"/>
    </source>
</evidence>
<dbReference type="InterPro" id="IPR004633">
    <property type="entry name" value="NaPi_cotrn-rel/YqeW-like"/>
</dbReference>
<dbReference type="NCBIfam" id="TIGR00704">
    <property type="entry name" value="NaPi_cotrn_rel"/>
    <property type="match status" value="1"/>
</dbReference>
<feature type="transmembrane region" description="Helical" evidence="6">
    <location>
        <begin position="173"/>
        <end position="198"/>
    </location>
</feature>
<dbReference type="RefSeq" id="WP_257821302.1">
    <property type="nucleotide sequence ID" value="NZ_JABXYM010000001.1"/>
</dbReference>
<feature type="transmembrane region" description="Helical" evidence="6">
    <location>
        <begin position="275"/>
        <end position="293"/>
    </location>
</feature>
<keyword evidence="4 6" id="KW-1133">Transmembrane helix</keyword>
<keyword evidence="3 6" id="KW-0812">Transmembrane</keyword>
<keyword evidence="5 6" id="KW-0472">Membrane</keyword>
<feature type="transmembrane region" description="Helical" evidence="6">
    <location>
        <begin position="127"/>
        <end position="152"/>
    </location>
</feature>
<keyword evidence="2" id="KW-1003">Cell membrane</keyword>
<dbReference type="Proteomes" id="UP001057753">
    <property type="component" value="Unassembled WGS sequence"/>
</dbReference>
<feature type="transmembrane region" description="Helical" evidence="6">
    <location>
        <begin position="210"/>
        <end position="231"/>
    </location>
</feature>
<evidence type="ECO:0000256" key="2">
    <source>
        <dbReference type="ARBA" id="ARBA00022475"/>
    </source>
</evidence>
<dbReference type="PANTHER" id="PTHR10010">
    <property type="entry name" value="SOLUTE CARRIER FAMILY 34 SODIUM PHOSPHATE , MEMBER 2-RELATED"/>
    <property type="match status" value="1"/>
</dbReference>
<dbReference type="GO" id="GO:0044341">
    <property type="term" value="P:sodium-dependent phosphate transport"/>
    <property type="evidence" value="ECO:0007669"/>
    <property type="project" value="InterPro"/>
</dbReference>
<name>A0A9Q4B2G5_SALAG</name>
<dbReference type="PANTHER" id="PTHR10010:SF46">
    <property type="entry name" value="SODIUM-DEPENDENT PHOSPHATE TRANSPORT PROTEIN 2B"/>
    <property type="match status" value="1"/>
</dbReference>
<evidence type="ECO:0000256" key="5">
    <source>
        <dbReference type="ARBA" id="ARBA00023136"/>
    </source>
</evidence>
<accession>A0A9Q4B2G5</accession>
<comment type="subcellular location">
    <subcellularLocation>
        <location evidence="1">Cell membrane</location>
        <topology evidence="1">Multi-pass membrane protein</topology>
    </subcellularLocation>
</comment>
<dbReference type="GO" id="GO:0005886">
    <property type="term" value="C:plasma membrane"/>
    <property type="evidence" value="ECO:0007669"/>
    <property type="project" value="UniProtKB-SubCell"/>
</dbReference>
<keyword evidence="8" id="KW-1185">Reference proteome</keyword>
<evidence type="ECO:0000256" key="6">
    <source>
        <dbReference type="SAM" id="Phobius"/>
    </source>
</evidence>
<evidence type="ECO:0000256" key="4">
    <source>
        <dbReference type="ARBA" id="ARBA00022989"/>
    </source>
</evidence>
<proteinExistence type="predicted"/>
<evidence type="ECO:0000313" key="7">
    <source>
        <dbReference type="EMBL" id="MCR6096792.1"/>
    </source>
</evidence>
<dbReference type="GO" id="GO:0005436">
    <property type="term" value="F:sodium:phosphate symporter activity"/>
    <property type="evidence" value="ECO:0007669"/>
    <property type="project" value="InterPro"/>
</dbReference>
<feature type="transmembrane region" description="Helical" evidence="6">
    <location>
        <begin position="49"/>
        <end position="74"/>
    </location>
</feature>
<dbReference type="NCBIfam" id="NF037997">
    <property type="entry name" value="Na_Pi_symport"/>
    <property type="match status" value="1"/>
</dbReference>
<dbReference type="EMBL" id="JABXYM010000001">
    <property type="protein sequence ID" value="MCR6096792.1"/>
    <property type="molecule type" value="Genomic_DNA"/>
</dbReference>
<protein>
    <submittedName>
        <fullName evidence="7">Na/Pi cotransporter family protein</fullName>
    </submittedName>
</protein>
<dbReference type="Pfam" id="PF02690">
    <property type="entry name" value="Na_Pi_cotrans"/>
    <property type="match status" value="2"/>
</dbReference>
<dbReference type="AlphaFoldDB" id="A0A9Q4B2G5"/>
<gene>
    <name evidence="7" type="ORF">HXA33_09515</name>
</gene>
<feature type="transmembrane region" description="Helical" evidence="6">
    <location>
        <begin position="80"/>
        <end position="98"/>
    </location>
</feature>
<evidence type="ECO:0000256" key="3">
    <source>
        <dbReference type="ARBA" id="ARBA00022692"/>
    </source>
</evidence>
<feature type="transmembrane region" description="Helical" evidence="6">
    <location>
        <begin position="6"/>
        <end position="28"/>
    </location>
</feature>
<reference evidence="7" key="1">
    <citation type="submission" date="2020-06" db="EMBL/GenBank/DDBJ databases">
        <title>Insight into the genomes of haloalkaliphilic bacilli from Kenyan soda lakes.</title>
        <authorList>
            <person name="Mwirichia R."/>
            <person name="Villamizar G.C."/>
            <person name="Poehlein A."/>
            <person name="Mugweru J."/>
            <person name="Kipnyargis A."/>
            <person name="Kiplimo D."/>
            <person name="Orwa P."/>
            <person name="Daniel R."/>
        </authorList>
    </citation>
    <scope>NUCLEOTIDE SEQUENCE</scope>
    <source>
        <strain evidence="7">B1096_S55</strain>
    </source>
</reference>
<organism evidence="7 8">
    <name type="scientific">Salipaludibacillus agaradhaerens</name>
    <name type="common">Bacillus agaradhaerens</name>
    <dbReference type="NCBI Taxonomy" id="76935"/>
    <lineage>
        <taxon>Bacteria</taxon>
        <taxon>Bacillati</taxon>
        <taxon>Bacillota</taxon>
        <taxon>Bacilli</taxon>
        <taxon>Bacillales</taxon>
        <taxon>Bacillaceae</taxon>
    </lineage>
</organism>
<dbReference type="InterPro" id="IPR003841">
    <property type="entry name" value="Na/Pi_transpt"/>
</dbReference>
<feature type="transmembrane region" description="Helical" evidence="6">
    <location>
        <begin position="243"/>
        <end position="269"/>
    </location>
</feature>
<evidence type="ECO:0000313" key="8">
    <source>
        <dbReference type="Proteomes" id="UP001057753"/>
    </source>
</evidence>
<feature type="transmembrane region" description="Helical" evidence="6">
    <location>
        <begin position="105"/>
        <end position="121"/>
    </location>
</feature>